<dbReference type="OrthoDB" id="9788090at2"/>
<dbReference type="PANTHER" id="PTHR44591:SF18">
    <property type="entry name" value="REGULATORY PROTEIN"/>
    <property type="match status" value="1"/>
</dbReference>
<dbReference type="SUPFAM" id="SSF52172">
    <property type="entry name" value="CheY-like"/>
    <property type="match status" value="1"/>
</dbReference>
<dbReference type="PROSITE" id="PS50110">
    <property type="entry name" value="RESPONSE_REGULATORY"/>
    <property type="match status" value="1"/>
</dbReference>
<evidence type="ECO:0000256" key="5">
    <source>
        <dbReference type="ARBA" id="ARBA00023163"/>
    </source>
</evidence>
<gene>
    <name evidence="8" type="ORF">TAGGR_3226</name>
</gene>
<dbReference type="CDD" id="cd17554">
    <property type="entry name" value="REC_TrrA-like"/>
    <property type="match status" value="1"/>
</dbReference>
<dbReference type="EMBL" id="BCNO01000003">
    <property type="protein sequence ID" value="GAQ95750.1"/>
    <property type="molecule type" value="Genomic_DNA"/>
</dbReference>
<proteinExistence type="predicted"/>
<keyword evidence="1 6" id="KW-0597">Phosphoprotein</keyword>
<feature type="modified residue" description="4-aspartylphosphate" evidence="6">
    <location>
        <position position="51"/>
    </location>
</feature>
<dbReference type="InterPro" id="IPR001789">
    <property type="entry name" value="Sig_transdc_resp-reg_receiver"/>
</dbReference>
<dbReference type="InterPro" id="IPR011006">
    <property type="entry name" value="CheY-like_superfamily"/>
</dbReference>
<evidence type="ECO:0000256" key="2">
    <source>
        <dbReference type="ARBA" id="ARBA00023012"/>
    </source>
</evidence>
<dbReference type="PANTHER" id="PTHR44591">
    <property type="entry name" value="STRESS RESPONSE REGULATOR PROTEIN 1"/>
    <property type="match status" value="1"/>
</dbReference>
<evidence type="ECO:0000259" key="7">
    <source>
        <dbReference type="PROSITE" id="PS50110"/>
    </source>
</evidence>
<evidence type="ECO:0000256" key="6">
    <source>
        <dbReference type="PROSITE-ProRule" id="PRU00169"/>
    </source>
</evidence>
<sequence>MKIMVVDDEKNILMLYKAELEEEGYEIITANSGKEALELFETEKPDMVTLDIMMPDIDGIQVLRQLKQKNPNIPVIMLTAYDYRDDFSIWASDAYVVKSSDLGPLKETIKQLAEKFGLK</sequence>
<accession>A0A0U9IB96</accession>
<keyword evidence="9" id="KW-1185">Reference proteome</keyword>
<dbReference type="FunFam" id="3.40.50.2300:FF:000001">
    <property type="entry name" value="DNA-binding response regulator PhoB"/>
    <property type="match status" value="1"/>
</dbReference>
<feature type="domain" description="Response regulatory" evidence="7">
    <location>
        <begin position="2"/>
        <end position="113"/>
    </location>
</feature>
<protein>
    <submittedName>
        <fullName evidence="8">Response regulator receiver domain-containing protein</fullName>
    </submittedName>
</protein>
<dbReference type="Pfam" id="PF00072">
    <property type="entry name" value="Response_reg"/>
    <property type="match status" value="1"/>
</dbReference>
<dbReference type="AlphaFoldDB" id="A0A0U9IB96"/>
<dbReference type="Proteomes" id="UP000054976">
    <property type="component" value="Unassembled WGS sequence"/>
</dbReference>
<keyword evidence="2" id="KW-0902">Two-component regulatory system</keyword>
<dbReference type="RefSeq" id="WP_059177175.1">
    <property type="nucleotide sequence ID" value="NZ_BCNO01000003.1"/>
</dbReference>
<evidence type="ECO:0000256" key="1">
    <source>
        <dbReference type="ARBA" id="ARBA00022553"/>
    </source>
</evidence>
<dbReference type="STRING" id="86166.TAGGR_3226"/>
<dbReference type="Gene3D" id="3.40.50.2300">
    <property type="match status" value="1"/>
</dbReference>
<reference evidence="9" key="1">
    <citation type="submission" date="2016-01" db="EMBL/GenBank/DDBJ databases">
        <title>Draft genome sequence of Thermodesulfovibrio aggregans strain TGE-P1.</title>
        <authorList>
            <person name="Sekiguchi Y."/>
            <person name="Ohashi A."/>
            <person name="Matsuura N."/>
            <person name="Tourlousse M.D."/>
        </authorList>
    </citation>
    <scope>NUCLEOTIDE SEQUENCE [LARGE SCALE GENOMIC DNA]</scope>
    <source>
        <strain evidence="9">TGE-P1</strain>
    </source>
</reference>
<evidence type="ECO:0000313" key="9">
    <source>
        <dbReference type="Proteomes" id="UP000054976"/>
    </source>
</evidence>
<evidence type="ECO:0000256" key="4">
    <source>
        <dbReference type="ARBA" id="ARBA00023125"/>
    </source>
</evidence>
<evidence type="ECO:0000313" key="8">
    <source>
        <dbReference type="EMBL" id="GAQ95750.1"/>
    </source>
</evidence>
<dbReference type="SMART" id="SM00448">
    <property type="entry name" value="REC"/>
    <property type="match status" value="1"/>
</dbReference>
<comment type="caution">
    <text evidence="8">The sequence shown here is derived from an EMBL/GenBank/DDBJ whole genome shotgun (WGS) entry which is preliminary data.</text>
</comment>
<dbReference type="GO" id="GO:0000160">
    <property type="term" value="P:phosphorelay signal transduction system"/>
    <property type="evidence" value="ECO:0007669"/>
    <property type="project" value="UniProtKB-KW"/>
</dbReference>
<evidence type="ECO:0000256" key="3">
    <source>
        <dbReference type="ARBA" id="ARBA00023015"/>
    </source>
</evidence>
<keyword evidence="5" id="KW-0804">Transcription</keyword>
<keyword evidence="3" id="KW-0805">Transcription regulation</keyword>
<organism evidence="8 9">
    <name type="scientific">Thermodesulfovibrio aggregans</name>
    <dbReference type="NCBI Taxonomy" id="86166"/>
    <lineage>
        <taxon>Bacteria</taxon>
        <taxon>Pseudomonadati</taxon>
        <taxon>Nitrospirota</taxon>
        <taxon>Thermodesulfovibrionia</taxon>
        <taxon>Thermodesulfovibrionales</taxon>
        <taxon>Thermodesulfovibrionaceae</taxon>
        <taxon>Thermodesulfovibrio</taxon>
    </lineage>
</organism>
<name>A0A0U9IB96_9BACT</name>
<keyword evidence="4" id="KW-0238">DNA-binding</keyword>
<dbReference type="InterPro" id="IPR050595">
    <property type="entry name" value="Bact_response_regulator"/>
</dbReference>
<dbReference type="GO" id="GO:0003677">
    <property type="term" value="F:DNA binding"/>
    <property type="evidence" value="ECO:0007669"/>
    <property type="project" value="UniProtKB-KW"/>
</dbReference>